<proteinExistence type="predicted"/>
<dbReference type="Gramene" id="KQJ91274">
    <property type="protein sequence ID" value="KQJ91274"/>
    <property type="gene ID" value="BRADI_4g36761v3"/>
</dbReference>
<dbReference type="Proteomes" id="UP000008810">
    <property type="component" value="Chromosome 4"/>
</dbReference>
<sequence length="215" mass="22404">MLSTASRAAGGLARSLLAAVCGAAGTVVGAAVGLLCGFVNEEGLLQGTFVGAIIGAIVSVEVADSLVRIWCCDDCSMDARIKRTRLVLRNIGLGRVLRGSAFPSMSSALDGQMDALQLHHHHYGGAGRSGDIFELEPSSSSVMAARRAAVEGLPSTTLTKETAAQHATCPICLHEFQAGESARKLPACGHVFHLACIDGWLLGKPQCPMCRQGVY</sequence>
<reference evidence="8" key="2">
    <citation type="submission" date="2017-06" db="EMBL/GenBank/DDBJ databases">
        <title>WGS assembly of Brachypodium distachyon.</title>
        <authorList>
            <consortium name="The International Brachypodium Initiative"/>
            <person name="Lucas S."/>
            <person name="Harmon-Smith M."/>
            <person name="Lail K."/>
            <person name="Tice H."/>
            <person name="Grimwood J."/>
            <person name="Bruce D."/>
            <person name="Barry K."/>
            <person name="Shu S."/>
            <person name="Lindquist E."/>
            <person name="Wang M."/>
            <person name="Pitluck S."/>
            <person name="Vogel J.P."/>
            <person name="Garvin D.F."/>
            <person name="Mockler T.C."/>
            <person name="Schmutz J."/>
            <person name="Rokhsar D."/>
            <person name="Bevan M.W."/>
        </authorList>
    </citation>
    <scope>NUCLEOTIDE SEQUENCE</scope>
    <source>
        <strain evidence="8">Bd21</strain>
    </source>
</reference>
<gene>
    <name evidence="9" type="primary">LOC100844304</name>
    <name evidence="8" type="ORF">BRADI_4g36761v3</name>
</gene>
<evidence type="ECO:0000259" key="7">
    <source>
        <dbReference type="PROSITE" id="PS50089"/>
    </source>
</evidence>
<dbReference type="GO" id="GO:0008270">
    <property type="term" value="F:zinc ion binding"/>
    <property type="evidence" value="ECO:0007669"/>
    <property type="project" value="UniProtKB-KW"/>
</dbReference>
<evidence type="ECO:0000313" key="10">
    <source>
        <dbReference type="Proteomes" id="UP000008810"/>
    </source>
</evidence>
<reference evidence="8 9" key="1">
    <citation type="journal article" date="2010" name="Nature">
        <title>Genome sequencing and analysis of the model grass Brachypodium distachyon.</title>
        <authorList>
            <consortium name="International Brachypodium Initiative"/>
        </authorList>
    </citation>
    <scope>NUCLEOTIDE SEQUENCE [LARGE SCALE GENOMIC DNA]</scope>
    <source>
        <strain evidence="8 9">Bd21</strain>
    </source>
</reference>
<evidence type="ECO:0000256" key="1">
    <source>
        <dbReference type="ARBA" id="ARBA00004370"/>
    </source>
</evidence>
<dbReference type="GO" id="GO:0016020">
    <property type="term" value="C:membrane"/>
    <property type="evidence" value="ECO:0007669"/>
    <property type="project" value="UniProtKB-SubCell"/>
</dbReference>
<evidence type="ECO:0000256" key="4">
    <source>
        <dbReference type="ARBA" id="ARBA00022833"/>
    </source>
</evidence>
<dbReference type="ExpressionAtlas" id="A0A0Q3HCQ7">
    <property type="expression patterns" value="baseline"/>
</dbReference>
<keyword evidence="4" id="KW-0862">Zinc</keyword>
<accession>A0A0Q3HCQ7</accession>
<protein>
    <recommendedName>
        <fullName evidence="7">RING-type domain-containing protein</fullName>
    </recommendedName>
</protein>
<dbReference type="AlphaFoldDB" id="A0A0Q3HCQ7"/>
<dbReference type="PROSITE" id="PS50089">
    <property type="entry name" value="ZF_RING_2"/>
    <property type="match status" value="1"/>
</dbReference>
<dbReference type="EnsemblPlants" id="KQJ91274">
    <property type="protein sequence ID" value="KQJ91274"/>
    <property type="gene ID" value="BRADI_4g36761v3"/>
</dbReference>
<dbReference type="SUPFAM" id="SSF57850">
    <property type="entry name" value="RING/U-box"/>
    <property type="match status" value="1"/>
</dbReference>
<dbReference type="EMBL" id="CM000883">
    <property type="protein sequence ID" value="KQJ91274.1"/>
    <property type="molecule type" value="Genomic_DNA"/>
</dbReference>
<feature type="domain" description="RING-type" evidence="7">
    <location>
        <begin position="169"/>
        <end position="211"/>
    </location>
</feature>
<evidence type="ECO:0000256" key="6">
    <source>
        <dbReference type="PROSITE-ProRule" id="PRU00175"/>
    </source>
</evidence>
<dbReference type="KEGG" id="bdi:100844304"/>
<evidence type="ECO:0000313" key="8">
    <source>
        <dbReference type="EMBL" id="KQJ91274.1"/>
    </source>
</evidence>
<evidence type="ECO:0000256" key="5">
    <source>
        <dbReference type="ARBA" id="ARBA00023136"/>
    </source>
</evidence>
<keyword evidence="5" id="KW-0472">Membrane</keyword>
<evidence type="ECO:0000313" key="9">
    <source>
        <dbReference type="EnsemblPlants" id="KQJ91274"/>
    </source>
</evidence>
<dbReference type="RefSeq" id="XP_003576785.1">
    <property type="nucleotide sequence ID" value="XM_003576737.4"/>
</dbReference>
<dbReference type="PANTHER" id="PTHR46151:SF1">
    <property type="entry name" value="OS09G0542600 PROTEIN"/>
    <property type="match status" value="1"/>
</dbReference>
<reference evidence="9" key="3">
    <citation type="submission" date="2018-08" db="UniProtKB">
        <authorList>
            <consortium name="EnsemblPlants"/>
        </authorList>
    </citation>
    <scope>IDENTIFICATION</scope>
    <source>
        <strain evidence="9">cv. Bd21</strain>
    </source>
</reference>
<dbReference type="SMART" id="SM00184">
    <property type="entry name" value="RING"/>
    <property type="match status" value="1"/>
</dbReference>
<dbReference type="Pfam" id="PF13639">
    <property type="entry name" value="zf-RING_2"/>
    <property type="match status" value="1"/>
</dbReference>
<dbReference type="PANTHER" id="PTHR46151">
    <property type="entry name" value="NEP1-INTERACTING PROTEIN-LIKE 2"/>
    <property type="match status" value="1"/>
</dbReference>
<keyword evidence="2" id="KW-0479">Metal-binding</keyword>
<comment type="subcellular location">
    <subcellularLocation>
        <location evidence="1">Membrane</location>
    </subcellularLocation>
</comment>
<dbReference type="InterPro" id="IPR001841">
    <property type="entry name" value="Znf_RING"/>
</dbReference>
<keyword evidence="10" id="KW-1185">Reference proteome</keyword>
<evidence type="ECO:0000256" key="2">
    <source>
        <dbReference type="ARBA" id="ARBA00022723"/>
    </source>
</evidence>
<dbReference type="Gene3D" id="3.30.40.10">
    <property type="entry name" value="Zinc/RING finger domain, C3HC4 (zinc finger)"/>
    <property type="match status" value="1"/>
</dbReference>
<evidence type="ECO:0000256" key="3">
    <source>
        <dbReference type="ARBA" id="ARBA00022771"/>
    </source>
</evidence>
<dbReference type="OrthoDB" id="9984778at2759"/>
<keyword evidence="3 6" id="KW-0863">Zinc-finger</keyword>
<organism evidence="8">
    <name type="scientific">Brachypodium distachyon</name>
    <name type="common">Purple false brome</name>
    <name type="synonym">Trachynia distachya</name>
    <dbReference type="NCBI Taxonomy" id="15368"/>
    <lineage>
        <taxon>Eukaryota</taxon>
        <taxon>Viridiplantae</taxon>
        <taxon>Streptophyta</taxon>
        <taxon>Embryophyta</taxon>
        <taxon>Tracheophyta</taxon>
        <taxon>Spermatophyta</taxon>
        <taxon>Magnoliopsida</taxon>
        <taxon>Liliopsida</taxon>
        <taxon>Poales</taxon>
        <taxon>Poaceae</taxon>
        <taxon>BOP clade</taxon>
        <taxon>Pooideae</taxon>
        <taxon>Stipodae</taxon>
        <taxon>Brachypodieae</taxon>
        <taxon>Brachypodium</taxon>
    </lineage>
</organism>
<dbReference type="GeneID" id="100844304"/>
<dbReference type="InterPro" id="IPR013083">
    <property type="entry name" value="Znf_RING/FYVE/PHD"/>
</dbReference>
<name>A0A0Q3HCQ7_BRADI</name>